<accession>A0ABR7MZH5</accession>
<evidence type="ECO:0000259" key="1">
    <source>
        <dbReference type="Pfam" id="PF26018"/>
    </source>
</evidence>
<dbReference type="RefSeq" id="WP_249297420.1">
    <property type="nucleotide sequence ID" value="NZ_JACRSX010000003.1"/>
</dbReference>
<sequence length="475" mass="53494">MAGKRRSGNVVKMKRKNSKVTGFFLILFAIYILLQGTLSLTKDHVSIYEVTEKKIADDNLVRGIIIRNEKLVNSDQEGYINYYVADGTKVGARTKIYSIDQTGQIYNQLANADTGEIKLNAQNTSDIRSEISSYKAAYSMSNFGETYNFKYNLDNTISELTNARLLDNVTKILKEQGGESSFQFGSAGESGIVSYTSDGLENLDMNTITAKTFENTSDDPKQLRKTESVKAGSPIYRLVTNESWSVVFPLSKEQFKNIQQEKTVTVTLKKIQAKVTPQVTTFTMDGGYYARIDLKRYMIQYINNRYLDLEIKMNDEAGLKIPKSSILQKEFYKIPADYVVTGQSGDTIVKAVYKKNGSVDYEPCDTTILSFDDGTSQAEGEEKKEKYCYIPADDFKAGTEISTDTLGSSLFRLSETEKLDGVYCCNKGYCEFRPVEISYQNNEYCIIKKNTSGGLSAYDHIILDPKVIREDDIIY</sequence>
<dbReference type="InterPro" id="IPR058709">
    <property type="entry name" value="BSH_RND-rel"/>
</dbReference>
<comment type="caution">
    <text evidence="2">The sequence shown here is derived from an EMBL/GenBank/DDBJ whole genome shotgun (WGS) entry which is preliminary data.</text>
</comment>
<gene>
    <name evidence="2" type="ORF">H8704_03890</name>
</gene>
<reference evidence="2 3" key="1">
    <citation type="submission" date="2020-08" db="EMBL/GenBank/DDBJ databases">
        <title>Genome public.</title>
        <authorList>
            <person name="Liu C."/>
            <person name="Sun Q."/>
        </authorList>
    </citation>
    <scope>NUCLEOTIDE SEQUENCE [LARGE SCALE GENOMIC DNA]</scope>
    <source>
        <strain evidence="2 3">NSJ-37</strain>
    </source>
</reference>
<feature type="domain" description="RND related barrel-sandwich hybrid" evidence="1">
    <location>
        <begin position="69"/>
        <end position="239"/>
    </location>
</feature>
<dbReference type="EMBL" id="JACRSX010000003">
    <property type="protein sequence ID" value="MBC8561776.1"/>
    <property type="molecule type" value="Genomic_DNA"/>
</dbReference>
<proteinExistence type="predicted"/>
<protein>
    <recommendedName>
        <fullName evidence="1">RND related barrel-sandwich hybrid domain-containing protein</fullName>
    </recommendedName>
</protein>
<dbReference type="Proteomes" id="UP000606193">
    <property type="component" value="Unassembled WGS sequence"/>
</dbReference>
<evidence type="ECO:0000313" key="3">
    <source>
        <dbReference type="Proteomes" id="UP000606193"/>
    </source>
</evidence>
<keyword evidence="3" id="KW-1185">Reference proteome</keyword>
<name>A0ABR7MZH5_9FIRM</name>
<organism evidence="2 3">
    <name type="scientific">Jutongia huaianensis</name>
    <dbReference type="NCBI Taxonomy" id="2763668"/>
    <lineage>
        <taxon>Bacteria</taxon>
        <taxon>Bacillati</taxon>
        <taxon>Bacillota</taxon>
        <taxon>Clostridia</taxon>
        <taxon>Lachnospirales</taxon>
        <taxon>Lachnospiraceae</taxon>
        <taxon>Jutongia</taxon>
    </lineage>
</organism>
<evidence type="ECO:0000313" key="2">
    <source>
        <dbReference type="EMBL" id="MBC8561776.1"/>
    </source>
</evidence>
<dbReference type="Pfam" id="PF26018">
    <property type="entry name" value="BSH_RND_rel"/>
    <property type="match status" value="1"/>
</dbReference>